<reference evidence="4" key="1">
    <citation type="submission" date="2020-06" db="EMBL/GenBank/DDBJ databases">
        <title>Unique genomic features of the anaerobic methanotrophic archaea.</title>
        <authorList>
            <person name="Chadwick G.L."/>
            <person name="Skennerton C.T."/>
            <person name="Laso-Perez R."/>
            <person name="Leu A.O."/>
            <person name="Speth D.R."/>
            <person name="Yu H."/>
            <person name="Morgan-Lang C."/>
            <person name="Hatzenpichler R."/>
            <person name="Goudeau D."/>
            <person name="Malmstrom R."/>
            <person name="Brazelton W.J."/>
            <person name="Woyke T."/>
            <person name="Hallam S.J."/>
            <person name="Tyson G.W."/>
            <person name="Wegener G."/>
            <person name="Boetius A."/>
            <person name="Orphan V."/>
        </authorList>
    </citation>
    <scope>NUCLEOTIDE SEQUENCE</scope>
</reference>
<dbReference type="AlphaFoldDB" id="A0A7G9Z5M8"/>
<dbReference type="GO" id="GO:0004596">
    <property type="term" value="F:protein-N-terminal amino-acid acetyltransferase activity"/>
    <property type="evidence" value="ECO:0007669"/>
    <property type="project" value="UniProtKB-EC"/>
</dbReference>
<dbReference type="InterPro" id="IPR000182">
    <property type="entry name" value="GNAT_dom"/>
</dbReference>
<accession>A0A7G9Z5M8</accession>
<dbReference type="SUPFAM" id="SSF55729">
    <property type="entry name" value="Acyl-CoA N-acyltransferases (Nat)"/>
    <property type="match status" value="1"/>
</dbReference>
<dbReference type="EC" id="2.3.1.255" evidence="4"/>
<feature type="domain" description="N-acetyltransferase" evidence="3">
    <location>
        <begin position="3"/>
        <end position="139"/>
    </location>
</feature>
<sequence length="159" mass="18275">MRGRIRQFRRADLGAILRIESNAFPKTPYDQVTFLYFASAYRDNFIVYIARHELVGYIIFYPDGHIVSVAVHARYRRSGIGTELVGEVLKRTRGNAIVEVRESNEVARAFYSHLGFVMQRIIPGYYGDEDAVVMINPFSKEKGFTEKGLRSKLSFTKKV</sequence>
<dbReference type="PANTHER" id="PTHR23091">
    <property type="entry name" value="N-TERMINAL ACETYLTRANSFERASE"/>
    <property type="match status" value="1"/>
</dbReference>
<keyword evidence="1 4" id="KW-0808">Transferase</keyword>
<dbReference type="InterPro" id="IPR016181">
    <property type="entry name" value="Acyl_CoA_acyltransferase"/>
</dbReference>
<proteinExistence type="predicted"/>
<evidence type="ECO:0000259" key="3">
    <source>
        <dbReference type="PROSITE" id="PS51186"/>
    </source>
</evidence>
<protein>
    <submittedName>
        <fullName evidence="4">N-alpha-acetyltransferase</fullName>
        <ecNumber evidence="4">2.3.1.255</ecNumber>
    </submittedName>
</protein>
<evidence type="ECO:0000256" key="1">
    <source>
        <dbReference type="ARBA" id="ARBA00022679"/>
    </source>
</evidence>
<evidence type="ECO:0000256" key="2">
    <source>
        <dbReference type="ARBA" id="ARBA00023315"/>
    </source>
</evidence>
<dbReference type="CDD" id="cd04301">
    <property type="entry name" value="NAT_SF"/>
    <property type="match status" value="1"/>
</dbReference>
<dbReference type="Gene3D" id="3.40.630.30">
    <property type="match status" value="1"/>
</dbReference>
<dbReference type="PROSITE" id="PS51186">
    <property type="entry name" value="GNAT"/>
    <property type="match status" value="1"/>
</dbReference>
<dbReference type="PANTHER" id="PTHR23091:SF4">
    <property type="entry name" value="N-TERMINAL AMINO-ACID N(ALPHA)-ACETYLTRANSFERASE NATA"/>
    <property type="match status" value="1"/>
</dbReference>
<dbReference type="Pfam" id="PF00583">
    <property type="entry name" value="Acetyltransf_1"/>
    <property type="match status" value="1"/>
</dbReference>
<dbReference type="EMBL" id="MT631622">
    <property type="protein sequence ID" value="QNO55562.1"/>
    <property type="molecule type" value="Genomic_DNA"/>
</dbReference>
<organism evidence="4">
    <name type="scientific">Candidatus Methanophaga sp. ANME-1 ERB7</name>
    <dbReference type="NCBI Taxonomy" id="2759913"/>
    <lineage>
        <taxon>Archaea</taxon>
        <taxon>Methanobacteriati</taxon>
        <taxon>Methanobacteriota</taxon>
        <taxon>Stenosarchaea group</taxon>
        <taxon>Methanomicrobia</taxon>
        <taxon>Candidatus Methanophagales</taxon>
        <taxon>Candidatus Methanophagaceae</taxon>
        <taxon>Candidatus Methanophaga</taxon>
    </lineage>
</organism>
<dbReference type="InterPro" id="IPR045047">
    <property type="entry name" value="Ard1-like"/>
</dbReference>
<keyword evidence="2 4" id="KW-0012">Acyltransferase</keyword>
<name>A0A7G9Z5M8_9EURY</name>
<gene>
    <name evidence="4" type="primary">ard1</name>
    <name evidence="4" type="ORF">BJEEAEJC_00004</name>
</gene>
<evidence type="ECO:0000313" key="4">
    <source>
        <dbReference type="EMBL" id="QNO55562.1"/>
    </source>
</evidence>
<dbReference type="GO" id="GO:0031415">
    <property type="term" value="C:NatA complex"/>
    <property type="evidence" value="ECO:0007669"/>
    <property type="project" value="InterPro"/>
</dbReference>